<dbReference type="Gene3D" id="2.40.100.10">
    <property type="entry name" value="Cyclophilin-like"/>
    <property type="match status" value="1"/>
</dbReference>
<dbReference type="PANTHER" id="PTHR43246">
    <property type="entry name" value="PEPTIDYL-PROLYL CIS-TRANS ISOMERASE CYP38, CHLOROPLASTIC"/>
    <property type="match status" value="1"/>
</dbReference>
<evidence type="ECO:0000256" key="2">
    <source>
        <dbReference type="ARBA" id="ARBA00023235"/>
    </source>
</evidence>
<evidence type="ECO:0000313" key="6">
    <source>
        <dbReference type="Proteomes" id="UP000195442"/>
    </source>
</evidence>
<comment type="catalytic activity">
    <reaction evidence="3">
        <text>[protein]-peptidylproline (omega=180) = [protein]-peptidylproline (omega=0)</text>
        <dbReference type="Rhea" id="RHEA:16237"/>
        <dbReference type="Rhea" id="RHEA-COMP:10747"/>
        <dbReference type="Rhea" id="RHEA-COMP:10748"/>
        <dbReference type="ChEBI" id="CHEBI:83833"/>
        <dbReference type="ChEBI" id="CHEBI:83834"/>
        <dbReference type="EC" id="5.2.1.8"/>
    </reaction>
</comment>
<dbReference type="Proteomes" id="UP000195442">
    <property type="component" value="Unassembled WGS sequence"/>
</dbReference>
<protein>
    <recommendedName>
        <fullName evidence="3">Peptidyl-prolyl cis-trans isomerase</fullName>
        <shortName evidence="3">PPIase</shortName>
        <ecNumber evidence="3">5.2.1.8</ecNumber>
    </recommendedName>
</protein>
<dbReference type="PROSITE" id="PS50072">
    <property type="entry name" value="CSA_PPIASE_2"/>
    <property type="match status" value="1"/>
</dbReference>
<keyword evidence="3" id="KW-0732">Signal</keyword>
<dbReference type="EMBL" id="FUKJ01000169">
    <property type="protein sequence ID" value="SJM92031.1"/>
    <property type="molecule type" value="Genomic_DNA"/>
</dbReference>
<dbReference type="InterPro" id="IPR044060">
    <property type="entry name" value="Bacterial_rp_domain"/>
</dbReference>
<proteinExistence type="inferred from homology"/>
<feature type="signal peptide" evidence="3">
    <location>
        <begin position="1"/>
        <end position="23"/>
    </location>
</feature>
<dbReference type="InterPro" id="IPR044665">
    <property type="entry name" value="E_coli_cyclophilin_A-like"/>
</dbReference>
<dbReference type="RefSeq" id="WP_087146794.1">
    <property type="nucleotide sequence ID" value="NZ_FUKJ01000169.1"/>
</dbReference>
<dbReference type="AlphaFoldDB" id="A0A1R4H7M3"/>
<evidence type="ECO:0000259" key="4">
    <source>
        <dbReference type="PROSITE" id="PS50072"/>
    </source>
</evidence>
<accession>A0A1R4H7M3</accession>
<dbReference type="InterPro" id="IPR029000">
    <property type="entry name" value="Cyclophilin-like_dom_sf"/>
</dbReference>
<dbReference type="OrthoDB" id="5567716at2"/>
<evidence type="ECO:0000256" key="3">
    <source>
        <dbReference type="RuleBase" id="RU363019"/>
    </source>
</evidence>
<gene>
    <name evidence="5" type="ORF">CRENPOLYSF2_2500007</name>
</gene>
<dbReference type="GO" id="GO:0003755">
    <property type="term" value="F:peptidyl-prolyl cis-trans isomerase activity"/>
    <property type="evidence" value="ECO:0007669"/>
    <property type="project" value="UniProtKB-UniRule"/>
</dbReference>
<keyword evidence="6" id="KW-1185">Reference proteome</keyword>
<comment type="similarity">
    <text evidence="3">Belongs to the cyclophilin-type PPIase family.</text>
</comment>
<organism evidence="5 6">
    <name type="scientific">Crenothrix polyspora</name>
    <dbReference type="NCBI Taxonomy" id="360316"/>
    <lineage>
        <taxon>Bacteria</taxon>
        <taxon>Pseudomonadati</taxon>
        <taxon>Pseudomonadota</taxon>
        <taxon>Gammaproteobacteria</taxon>
        <taxon>Methylococcales</taxon>
        <taxon>Crenotrichaceae</taxon>
        <taxon>Crenothrix</taxon>
    </lineage>
</organism>
<dbReference type="EC" id="5.2.1.8" evidence="3"/>
<name>A0A1R4H7M3_9GAMM</name>
<dbReference type="InterPro" id="IPR002130">
    <property type="entry name" value="Cyclophilin-type_PPIase_dom"/>
</dbReference>
<evidence type="ECO:0000256" key="1">
    <source>
        <dbReference type="ARBA" id="ARBA00023110"/>
    </source>
</evidence>
<reference evidence="6" key="1">
    <citation type="submission" date="2017-02" db="EMBL/GenBank/DDBJ databases">
        <authorList>
            <person name="Daims H."/>
        </authorList>
    </citation>
    <scope>NUCLEOTIDE SEQUENCE [LARGE SCALE GENOMIC DNA]</scope>
</reference>
<comment type="function">
    <text evidence="3">PPIases accelerate the folding of proteins. It catalyzes the cis-trans isomerization of proline imidic peptide bonds in oligopeptides.</text>
</comment>
<keyword evidence="1 3" id="KW-0697">Rotamase</keyword>
<dbReference type="PRINTS" id="PR00153">
    <property type="entry name" value="CSAPPISMRASE"/>
</dbReference>
<dbReference type="SUPFAM" id="SSF50891">
    <property type="entry name" value="Cyclophilin-like"/>
    <property type="match status" value="1"/>
</dbReference>
<feature type="chain" id="PRO_5011820923" description="Peptidyl-prolyl cis-trans isomerase" evidence="3">
    <location>
        <begin position="24"/>
        <end position="288"/>
    </location>
</feature>
<dbReference type="Pfam" id="PF18998">
    <property type="entry name" value="Flg_new_2"/>
    <property type="match status" value="1"/>
</dbReference>
<feature type="domain" description="PPIase cyclophilin-type" evidence="4">
    <location>
        <begin position="37"/>
        <end position="195"/>
    </location>
</feature>
<sequence>MRKLHFLLLAPALALFNHSASGAAAPHSIVELQTSQGTITVQLDYAKAPITSKNFIAYAQKDKDGNIFYKDTLIHRVVKGFVMQGGGFDKKTSQQKPTRSTIINEANNGLSNLRGTIAMARTSDPNSATSQFFINLANNKNLDYGANKNNIAGYAVFGKVIKGMDIVNTIGKLANISDVAYNSLSEVVSLDNVYTSTFINDKVAVTRITVTGSGRVTSIPAGIKCPKKCGLSQPVGAALKLTATPSKGYSFVGWRGDCQGVSAVLTIDTKKGNHNCSALFRGFGATTQ</sequence>
<dbReference type="Pfam" id="PF00160">
    <property type="entry name" value="Pro_isomerase"/>
    <property type="match status" value="1"/>
</dbReference>
<keyword evidence="2 3" id="KW-0413">Isomerase</keyword>
<evidence type="ECO:0000313" key="5">
    <source>
        <dbReference type="EMBL" id="SJM92031.1"/>
    </source>
</evidence>